<feature type="domain" description="Ricin B lectin" evidence="2">
    <location>
        <begin position="125"/>
        <end position="334"/>
    </location>
</feature>
<sequence>TPAPTGTTTPAPTGTTPCPTSITPKPVPTGTTPAPTAYTPAPTDATPTPTTSTSAPVTSAPTTVAPTTATPVPTTVTAAPTPNPGTKLSFCDYNRQALSEYYGDIYSDVRRNNANEQFVYDAASQTLVAKSNNQCLDAYLGANNAIQVHTYPCDTNNRNQKWIFNTNTNRIEHATHKGICMASGPAGSKARVEPCSQSILQFFSNCDAPATVGLRFQTCYTNSWLSEYYTGLYADRPRGTINENWAYDPVAQTLQVGSNGQCLDAFPTGNGKYGLHTYACDGGNKNQKWVLQGSLVKHAVHRNLCLDADPTDNQHRAQVWDCTPYNKNQCWNLLRH</sequence>
<keyword evidence="4" id="KW-1185">Reference proteome</keyword>
<dbReference type="SUPFAM" id="SSF50370">
    <property type="entry name" value="Ricin B-like lectins"/>
    <property type="match status" value="2"/>
</dbReference>
<feature type="non-terminal residue" evidence="3">
    <location>
        <position position="1"/>
    </location>
</feature>
<feature type="region of interest" description="Disordered" evidence="1">
    <location>
        <begin position="1"/>
        <end position="81"/>
    </location>
</feature>
<evidence type="ECO:0000256" key="1">
    <source>
        <dbReference type="SAM" id="MobiDB-lite"/>
    </source>
</evidence>
<gene>
    <name evidence="3" type="ORF">ACHHYP_16338</name>
</gene>
<dbReference type="PROSITE" id="PS50231">
    <property type="entry name" value="RICIN_B_LECTIN"/>
    <property type="match status" value="2"/>
</dbReference>
<evidence type="ECO:0000313" key="4">
    <source>
        <dbReference type="Proteomes" id="UP000243579"/>
    </source>
</evidence>
<protein>
    <recommendedName>
        <fullName evidence="2">Ricin B lectin domain-containing protein</fullName>
    </recommendedName>
</protein>
<dbReference type="InterPro" id="IPR000772">
    <property type="entry name" value="Ricin_B_lectin"/>
</dbReference>
<name>A0A1V9Y933_ACHHY</name>
<dbReference type="InterPro" id="IPR035992">
    <property type="entry name" value="Ricin_B-like_lectins"/>
</dbReference>
<evidence type="ECO:0000259" key="2">
    <source>
        <dbReference type="SMART" id="SM00458"/>
    </source>
</evidence>
<dbReference type="SMART" id="SM00458">
    <property type="entry name" value="RICIN"/>
    <property type="match status" value="1"/>
</dbReference>
<reference evidence="3 4" key="1">
    <citation type="journal article" date="2014" name="Genome Biol. Evol.">
        <title>The secreted proteins of Achlya hypogyna and Thraustotheca clavata identify the ancestral oomycete secretome and reveal gene acquisitions by horizontal gene transfer.</title>
        <authorList>
            <person name="Misner I."/>
            <person name="Blouin N."/>
            <person name="Leonard G."/>
            <person name="Richards T.A."/>
            <person name="Lane C.E."/>
        </authorList>
    </citation>
    <scope>NUCLEOTIDE SEQUENCE [LARGE SCALE GENOMIC DNA]</scope>
    <source>
        <strain evidence="3 4">ATCC 48635</strain>
    </source>
</reference>
<dbReference type="AlphaFoldDB" id="A0A1V9Y933"/>
<comment type="caution">
    <text evidence="3">The sequence shown here is derived from an EMBL/GenBank/DDBJ whole genome shotgun (WGS) entry which is preliminary data.</text>
</comment>
<organism evidence="3 4">
    <name type="scientific">Achlya hypogyna</name>
    <name type="common">Oomycete</name>
    <name type="synonym">Protoachlya hypogyna</name>
    <dbReference type="NCBI Taxonomy" id="1202772"/>
    <lineage>
        <taxon>Eukaryota</taxon>
        <taxon>Sar</taxon>
        <taxon>Stramenopiles</taxon>
        <taxon>Oomycota</taxon>
        <taxon>Saprolegniomycetes</taxon>
        <taxon>Saprolegniales</taxon>
        <taxon>Achlyaceae</taxon>
        <taxon>Achlya</taxon>
    </lineage>
</organism>
<dbReference type="PRINTS" id="PR01217">
    <property type="entry name" value="PRICHEXTENSN"/>
</dbReference>
<dbReference type="Proteomes" id="UP000243579">
    <property type="component" value="Unassembled WGS sequence"/>
</dbReference>
<dbReference type="Pfam" id="PF00652">
    <property type="entry name" value="Ricin_B_lectin"/>
    <property type="match status" value="2"/>
</dbReference>
<dbReference type="STRING" id="1202772.A0A1V9Y933"/>
<feature type="compositionally biased region" description="Low complexity" evidence="1">
    <location>
        <begin position="1"/>
        <end position="80"/>
    </location>
</feature>
<dbReference type="EMBL" id="JNBR01002544">
    <property type="protein sequence ID" value="OQR82240.1"/>
    <property type="molecule type" value="Genomic_DNA"/>
</dbReference>
<dbReference type="OrthoDB" id="65250at2759"/>
<accession>A0A1V9Y933</accession>
<dbReference type="Gene3D" id="2.80.10.50">
    <property type="match status" value="2"/>
</dbReference>
<evidence type="ECO:0000313" key="3">
    <source>
        <dbReference type="EMBL" id="OQR82240.1"/>
    </source>
</evidence>
<proteinExistence type="predicted"/>